<comment type="caution">
    <text evidence="2">The sequence shown here is derived from an EMBL/GenBank/DDBJ whole genome shotgun (WGS) entry which is preliminary data.</text>
</comment>
<feature type="transmembrane region" description="Helical" evidence="1">
    <location>
        <begin position="134"/>
        <end position="155"/>
    </location>
</feature>
<evidence type="ECO:0000313" key="3">
    <source>
        <dbReference type="Proteomes" id="UP000282515"/>
    </source>
</evidence>
<accession>A0A3L8PMC9</accession>
<protein>
    <submittedName>
        <fullName evidence="2">Uncharacterized protein</fullName>
    </submittedName>
</protein>
<reference evidence="2 3" key="1">
    <citation type="submission" date="2018-10" db="EMBL/GenBank/DDBJ databases">
        <title>Aeromicrobium sp. 9W16Y-2 whole genome shotgun sequence.</title>
        <authorList>
            <person name="Li F."/>
        </authorList>
    </citation>
    <scope>NUCLEOTIDE SEQUENCE [LARGE SCALE GENOMIC DNA]</scope>
    <source>
        <strain evidence="2 3">9W16Y-2</strain>
    </source>
</reference>
<proteinExistence type="predicted"/>
<feature type="transmembrane region" description="Helical" evidence="1">
    <location>
        <begin position="104"/>
        <end position="122"/>
    </location>
</feature>
<keyword evidence="1" id="KW-1133">Transmembrane helix</keyword>
<name>A0A3L8PMC9_9ACTN</name>
<dbReference type="EMBL" id="RDBF01000003">
    <property type="protein sequence ID" value="RLV56546.1"/>
    <property type="molecule type" value="Genomic_DNA"/>
</dbReference>
<feature type="transmembrane region" description="Helical" evidence="1">
    <location>
        <begin position="167"/>
        <end position="188"/>
    </location>
</feature>
<feature type="transmembrane region" description="Helical" evidence="1">
    <location>
        <begin position="69"/>
        <end position="92"/>
    </location>
</feature>
<evidence type="ECO:0000256" key="1">
    <source>
        <dbReference type="SAM" id="Phobius"/>
    </source>
</evidence>
<keyword evidence="1" id="KW-0472">Membrane</keyword>
<keyword evidence="3" id="KW-1185">Reference proteome</keyword>
<feature type="transmembrane region" description="Helical" evidence="1">
    <location>
        <begin position="12"/>
        <end position="32"/>
    </location>
</feature>
<dbReference type="Proteomes" id="UP000282515">
    <property type="component" value="Unassembled WGS sequence"/>
</dbReference>
<feature type="transmembrane region" description="Helical" evidence="1">
    <location>
        <begin position="44"/>
        <end position="62"/>
    </location>
</feature>
<organism evidence="2 3">
    <name type="scientific">Aeromicrobium phragmitis</name>
    <dbReference type="NCBI Taxonomy" id="2478914"/>
    <lineage>
        <taxon>Bacteria</taxon>
        <taxon>Bacillati</taxon>
        <taxon>Actinomycetota</taxon>
        <taxon>Actinomycetes</taxon>
        <taxon>Propionibacteriales</taxon>
        <taxon>Nocardioidaceae</taxon>
        <taxon>Aeromicrobium</taxon>
    </lineage>
</organism>
<gene>
    <name evidence="2" type="ORF">D9V41_05580</name>
</gene>
<evidence type="ECO:0000313" key="2">
    <source>
        <dbReference type="EMBL" id="RLV56546.1"/>
    </source>
</evidence>
<dbReference type="AlphaFoldDB" id="A0A3L8PMC9"/>
<sequence length="249" mass="26212">MLRVMEPLRRIVARLVIGAFSLAAALGIYALLSPGPFGSLQADILLTTLVVGLASLAALCHLTSAASPWWPVGAVAAAVTAIPVLMSLAMIWSDVSGSQAWWDVYGVSITWALTLTQLSLLGGLSSSARRRVDWLLIATAVVAVALAALITALVLSDGGFDDGVMRLLGVLAILDTLGSLTLIALRVFGGREEDQNLVNAPLTLDPSRAARLRALAAEQDVSVEAMLDRLMAPASGRDDLRDRHPGIDR</sequence>
<keyword evidence="1" id="KW-0812">Transmembrane</keyword>